<evidence type="ECO:0000256" key="1">
    <source>
        <dbReference type="ARBA" id="ARBA00004141"/>
    </source>
</evidence>
<keyword evidence="2" id="KW-1133">Transmembrane helix</keyword>
<dbReference type="Proteomes" id="UP000247498">
    <property type="component" value="Unassembled WGS sequence"/>
</dbReference>
<dbReference type="Pfam" id="PF14159">
    <property type="entry name" value="CAAD"/>
    <property type="match status" value="1"/>
</dbReference>
<dbReference type="EMBL" id="BDRX01000078">
    <property type="protein sequence ID" value="GBF96347.1"/>
    <property type="molecule type" value="Genomic_DNA"/>
</dbReference>
<dbReference type="AlphaFoldDB" id="A0A2V0PGM1"/>
<gene>
    <name evidence="4" type="ORF">Rsub_09418</name>
</gene>
<comment type="subcellular location">
    <subcellularLocation>
        <location evidence="1">Membrane</location>
        <topology evidence="1">Multi-pass membrane protein</topology>
    </subcellularLocation>
</comment>
<dbReference type="GO" id="GO:0016020">
    <property type="term" value="C:membrane"/>
    <property type="evidence" value="ECO:0007669"/>
    <property type="project" value="UniProtKB-SubCell"/>
</dbReference>
<evidence type="ECO:0000313" key="4">
    <source>
        <dbReference type="EMBL" id="GBF96347.1"/>
    </source>
</evidence>
<protein>
    <recommendedName>
        <fullName evidence="3">Cyanobacterial aminoacyl-tRNA synthetase CAAD domain-containing protein</fullName>
    </recommendedName>
</protein>
<dbReference type="OrthoDB" id="2014299at2759"/>
<dbReference type="InterPro" id="IPR033344">
    <property type="entry name" value="CURT1"/>
</dbReference>
<feature type="transmembrane region" description="Helical" evidence="2">
    <location>
        <begin position="73"/>
        <end position="92"/>
    </location>
</feature>
<evidence type="ECO:0000256" key="2">
    <source>
        <dbReference type="SAM" id="Phobius"/>
    </source>
</evidence>
<keyword evidence="2" id="KW-0812">Transmembrane</keyword>
<dbReference type="GO" id="GO:0009579">
    <property type="term" value="C:thylakoid"/>
    <property type="evidence" value="ECO:0007669"/>
    <property type="project" value="InterPro"/>
</dbReference>
<keyword evidence="2" id="KW-0472">Membrane</keyword>
<proteinExistence type="predicted"/>
<evidence type="ECO:0000259" key="3">
    <source>
        <dbReference type="Pfam" id="PF14159"/>
    </source>
</evidence>
<evidence type="ECO:0000313" key="5">
    <source>
        <dbReference type="Proteomes" id="UP000247498"/>
    </source>
</evidence>
<reference evidence="4 5" key="1">
    <citation type="journal article" date="2018" name="Sci. Rep.">
        <title>Raphidocelis subcapitata (=Pseudokirchneriella subcapitata) provides an insight into genome evolution and environmental adaptations in the Sphaeropleales.</title>
        <authorList>
            <person name="Suzuki S."/>
            <person name="Yamaguchi H."/>
            <person name="Nakajima N."/>
            <person name="Kawachi M."/>
        </authorList>
    </citation>
    <scope>NUCLEOTIDE SEQUENCE [LARGE SCALE GENOMIC DNA]</scope>
    <source>
        <strain evidence="4 5">NIES-35</strain>
    </source>
</reference>
<dbReference type="InterPro" id="IPR025564">
    <property type="entry name" value="CAAD_dom"/>
</dbReference>
<keyword evidence="5" id="KW-1185">Reference proteome</keyword>
<comment type="caution">
    <text evidence="4">The sequence shown here is derived from an EMBL/GenBank/DDBJ whole genome shotgun (WGS) entry which is preliminary data.</text>
</comment>
<feature type="domain" description="Cyanobacterial aminoacyl-tRNA synthetase CAAD" evidence="3">
    <location>
        <begin position="60"/>
        <end position="143"/>
    </location>
</feature>
<name>A0A2V0PGM1_9CHLO</name>
<sequence length="145" mass="15621">MQLLANSASRAAVRPAGARRMVMAAPSRPALRYVVPRASSGGPGLDSEALQEKATELASQLKDKWEKTEDKPGAIVVISGTIIALSLAFSIVNAIDKIPVLSDLIELVGLGVTGWFTYRYLTVGPDRDELFVSIKGFIKKVYGQF</sequence>
<accession>A0A2V0PGM1</accession>
<organism evidence="4 5">
    <name type="scientific">Raphidocelis subcapitata</name>
    <dbReference type="NCBI Taxonomy" id="307507"/>
    <lineage>
        <taxon>Eukaryota</taxon>
        <taxon>Viridiplantae</taxon>
        <taxon>Chlorophyta</taxon>
        <taxon>core chlorophytes</taxon>
        <taxon>Chlorophyceae</taxon>
        <taxon>CS clade</taxon>
        <taxon>Sphaeropleales</taxon>
        <taxon>Selenastraceae</taxon>
        <taxon>Raphidocelis</taxon>
    </lineage>
</organism>
<dbReference type="InParanoid" id="A0A2V0PGM1"/>
<dbReference type="PANTHER" id="PTHR33222:SF4">
    <property type="entry name" value="PROTEIN CURVATURE THYLAKOID 1A, CHLOROPLASTIC"/>
    <property type="match status" value="1"/>
</dbReference>
<dbReference type="STRING" id="307507.A0A2V0PGM1"/>
<dbReference type="PANTHER" id="PTHR33222">
    <property type="match status" value="1"/>
</dbReference>